<dbReference type="SUPFAM" id="SSF111347">
    <property type="entry name" value="Rap/Ran-GAP"/>
    <property type="match status" value="1"/>
</dbReference>
<proteinExistence type="predicted"/>
<evidence type="ECO:0000259" key="1">
    <source>
        <dbReference type="Pfam" id="PF20412"/>
    </source>
</evidence>
<dbReference type="WBParaSite" id="Bm2558b.1">
    <property type="protein sequence ID" value="Bm2558b.1"/>
    <property type="gene ID" value="WBGene00222819"/>
</dbReference>
<dbReference type="InterPro" id="IPR039930">
    <property type="entry name" value="RALGAPB"/>
</dbReference>
<dbReference type="EMBL" id="CAAKNF010000193">
    <property type="protein sequence ID" value="VIO94418.1"/>
    <property type="molecule type" value="Genomic_DNA"/>
</dbReference>
<reference evidence="2" key="2">
    <citation type="submission" date="2019-04" db="EMBL/GenBank/DDBJ databases">
        <authorList>
            <person name="Howe K."/>
            <person name="Paulini M."/>
            <person name="Williams G."/>
        </authorList>
    </citation>
    <scope>NUCLEOTIDE SEQUENCE [LARGE SCALE GENOMIC DNA]</scope>
    <source>
        <strain evidence="2">FR3</strain>
    </source>
</reference>
<protein>
    <recommendedName>
        <fullName evidence="1">Ral GTPase-activating protein subunit alpha/beta N-terminal domain-containing protein</fullName>
    </recommendedName>
</protein>
<dbReference type="GeneID" id="6105945"/>
<dbReference type="CTD" id="6105945"/>
<dbReference type="InterPro" id="IPR035974">
    <property type="entry name" value="Rap/Ran-GAP_sf"/>
</dbReference>
<dbReference type="OrthoDB" id="10009983at2759"/>
<dbReference type="GO" id="GO:0051056">
    <property type="term" value="P:regulation of small GTPase mediated signal transduction"/>
    <property type="evidence" value="ECO:0007669"/>
    <property type="project" value="InterPro"/>
</dbReference>
<reference evidence="3" key="1">
    <citation type="journal article" date="2007" name="Science">
        <title>Draft genome of the filarial nematode parasite Brugia malayi.</title>
        <authorList>
            <person name="Ghedin E."/>
            <person name="Wang S."/>
            <person name="Spiro D."/>
            <person name="Caler E."/>
            <person name="Zhao Q."/>
            <person name="Crabtree J."/>
            <person name="Allen J.E."/>
            <person name="Delcher A.L."/>
            <person name="Guiliano D.B."/>
            <person name="Miranda-Saavedra D."/>
            <person name="Angiuoli S.V."/>
            <person name="Creasy T."/>
            <person name="Amedeo P."/>
            <person name="Haas B."/>
            <person name="El-Sayed N.M."/>
            <person name="Wortman J.R."/>
            <person name="Feldblyum T."/>
            <person name="Tallon L."/>
            <person name="Schatz M."/>
            <person name="Shumway M."/>
            <person name="Koo H."/>
            <person name="Salzberg S.L."/>
            <person name="Schobel S."/>
            <person name="Pertea M."/>
            <person name="Pop M."/>
            <person name="White O."/>
            <person name="Barton G.J."/>
            <person name="Carlow C.K."/>
            <person name="Crawford M.J."/>
            <person name="Daub J."/>
            <person name="Dimmic M.W."/>
            <person name="Estes C.F."/>
            <person name="Foster J.M."/>
            <person name="Ganatra M."/>
            <person name="Gregory W.F."/>
            <person name="Johnson N.M."/>
            <person name="Jin J."/>
            <person name="Komuniecki R."/>
            <person name="Korf I."/>
            <person name="Kumar S."/>
            <person name="Laney S."/>
            <person name="Li B.W."/>
            <person name="Li W."/>
            <person name="Lindblom T.H."/>
            <person name="Lustigman S."/>
            <person name="Ma D."/>
            <person name="Maina C.V."/>
            <person name="Martin D.M."/>
            <person name="McCarter J.P."/>
            <person name="McReynolds L."/>
            <person name="Mitreva M."/>
            <person name="Nutman T.B."/>
            <person name="Parkinson J."/>
            <person name="Peregrin-Alvarez J.M."/>
            <person name="Poole C."/>
            <person name="Ren Q."/>
            <person name="Saunders L."/>
            <person name="Sluder A.E."/>
            <person name="Smith K."/>
            <person name="Stanke M."/>
            <person name="Unnasch T.R."/>
            <person name="Ware J."/>
            <person name="Wei A.D."/>
            <person name="Weil G."/>
            <person name="Williams D.J."/>
            <person name="Zhang Y."/>
            <person name="Williams S.A."/>
            <person name="Fraser-Liggett C."/>
            <person name="Slatko B."/>
            <person name="Blaxter M.L."/>
            <person name="Scott A.L."/>
        </authorList>
    </citation>
    <scope>NUCLEOTIDE SEQUENCE</scope>
    <source>
        <strain evidence="3">FR3</strain>
    </source>
</reference>
<accession>A0A8L7SZL7</accession>
<dbReference type="InterPro" id="IPR046859">
    <property type="entry name" value="RGPA/RALGAPB_N"/>
</dbReference>
<evidence type="ECO:0000313" key="4">
    <source>
        <dbReference type="WBParaSite" id="Bm2558b.1"/>
    </source>
</evidence>
<keyword evidence="3" id="KW-1185">Reference proteome</keyword>
<dbReference type="RefSeq" id="XP_042934959.1">
    <property type="nucleotide sequence ID" value="XM_043079025.1"/>
</dbReference>
<dbReference type="PANTHER" id="PTHR21344:SF1">
    <property type="entry name" value="RAL GTPASE-ACTIVATING PROTEIN SUBUNIT BETA"/>
    <property type="match status" value="1"/>
</dbReference>
<dbReference type="AlphaFoldDB" id="A0A4E9FF48"/>
<dbReference type="Pfam" id="PF20412">
    <property type="entry name" value="RALGAPB_N"/>
    <property type="match status" value="1"/>
</dbReference>
<evidence type="ECO:0000313" key="3">
    <source>
        <dbReference type="Proteomes" id="UP000006672"/>
    </source>
</evidence>
<dbReference type="GO" id="GO:0005096">
    <property type="term" value="F:GTPase activator activity"/>
    <property type="evidence" value="ECO:0007669"/>
    <property type="project" value="InterPro"/>
</dbReference>
<evidence type="ECO:0000313" key="2">
    <source>
        <dbReference type="EMBL" id="VIO94418.1"/>
    </source>
</evidence>
<reference evidence="4" key="3">
    <citation type="submission" date="2022-04" db="UniProtKB">
        <authorList>
            <consortium name="WormBaseParasite"/>
        </authorList>
    </citation>
    <scope>IDENTIFICATION</scope>
</reference>
<organism evidence="2">
    <name type="scientific">Brugia malayi</name>
    <name type="common">Filarial nematode worm</name>
    <dbReference type="NCBI Taxonomy" id="6279"/>
    <lineage>
        <taxon>Eukaryota</taxon>
        <taxon>Metazoa</taxon>
        <taxon>Ecdysozoa</taxon>
        <taxon>Nematoda</taxon>
        <taxon>Chromadorea</taxon>
        <taxon>Rhabditida</taxon>
        <taxon>Spirurina</taxon>
        <taxon>Spiruromorpha</taxon>
        <taxon>Filarioidea</taxon>
        <taxon>Onchocercidae</taxon>
        <taxon>Brugia</taxon>
    </lineage>
</organism>
<accession>A0A4E9FF48</accession>
<feature type="domain" description="Ral GTPase-activating protein subunit alpha/beta N-terminal" evidence="1">
    <location>
        <begin position="143"/>
        <end position="243"/>
    </location>
</feature>
<dbReference type="PANTHER" id="PTHR21344">
    <property type="entry name" value="RAL GTPASE-ACTIVATING PROTEIN SUBUNIT BETA"/>
    <property type="match status" value="1"/>
</dbReference>
<name>A0A4E9FF48_BRUMA</name>
<dbReference type="Gene3D" id="3.40.50.11210">
    <property type="entry name" value="Rap/Ran-GAP"/>
    <property type="match status" value="1"/>
</dbReference>
<sequence>MGLYAEWPLIEFFPLNSVQSSLSIFSKKTSDGIAKLLLHEIGENLNGRMCLKIDTEEQLSWVLQVISYALTLSHSTSKEHEALCVAVRTYCTWLDAISNGVVAHLPGPMRRDPGNYICILLNSLRTLFVRKNNDSETTVTATQQAHEMENVLRTIVQSLLNYDGKHKDIIWPAVLKFLLNATDLLLSGQTCVDDVTFLMAPKVTKTLLDVFLCAARLEQIPSPTYWKTLSVLSKRWRHQISLLYLFRHQDNSHFFFLLLISFIENWARKVVSLSVIIVQEICGESYCPITITDEQVKLFAANIKKTAENNGTLPVLHVCWFQLMHMIGNPASIITFEPRTSGTLPANILNAMMVTGGAVSSDGNPMVRKFDEELTEFTISSLKRCFFMTSAAVMKLVDIFYGDSRVSIDFQESDELMRLWSDLNRSVYEDCLRHQQVLPRSSSSSGDKTADNAALIAAQSAMVMSGGSSGYLKNTLSIPSVSKSRATSERSLATSIPLSSPAASVVEEMSLEIPKPNSAQFVWHYLQSNKIYKPYVGDHQPKVAQMLDTFMDWLVQSSLVRPLRSSLGDAISQRSMSSISAEETPCLDERMAITSGTENNGGSVSSAVASANESAIPRLSFAYSMTSSGDAHSGLSHSVEWPEVDGVSAGRAAALGALCRIICSKKSKETITDSQLAQFYKVIYEALLEKDRLILCALIYFGGGIFRLSLKSVEILLPQFVQTLEMIYTESMKSRLHPSIDEVQMRRACLNALSSIISWPTTFGNMFINDLSNPHSSANQNSFTYIEVRPWMHRILITALRNEVDPMNLFLTLTMCTILCEESCLYDLHIKEEKNVEEEKSGRKSLACSEEDKLFSIYLITLENCCASIVRSIVSAVCDNLCKPQWSSELSVCLAALDFLNALSTIHQSVLFSENDLSTGILIITSLCRFIDAQLMKPPPLHSKDLHSSVVAAYFSLSVWLCAAPTLLETESCLTTVAETIELGLTGGKNLPPMERKAASKRVDDAAESLLYMIFSALGHGRQDDIMDEKRLLHKFGNQAIDITKFRHFLVRQQTLISIHEATKLSTISKGFPSVFLVIRTPYHTAYTLLVQLQSWVATDTDTVSNDKESGYLQNGLKISTDSKNAVKFFHIPSEFEKSYCKLDSVIPPLQPTPDTDRVIAELTDIRKRMSQGESCLRSSDDRNVWLREPFSKELSKLAEPTGPSTNCSASRVLLYDLGLISEESYESGDILLLDSSNLDFYHDLHHMVDRSPTKLLQTVRLFYVRDGQRSAVDILANAMNLQNTSNLFCSLLAELGEGVEVETHPHWTGDWTTAFSAERNLELEEAKENLDNYIIDGFTHCLWWTDPHIEIAFTTPTERIRKQQESATKCNELTTCGTNISVISSDEHSDSDHAARMLQRDFGGRILSDERSAGQTSGNSSGRSNKLLAETLLPLHKKSCSGVDSGTEAKEDDSERITFVKRSFDQRVYVIFLERIEDMHYFPCEEMFPVTKDNSLCNGDNNAKPDLIMIFVSEVENELVRINIIGDWTKCGLPGPLVDGCLVSSSALPILLKHTVISIARRRTVELENYQLVASKRRRAIQEFSRKYAVKKSYCDFVELLLKE</sequence>
<gene>
    <name evidence="2" type="primary">Bma-hgap-2</name>
    <name evidence="2" type="ORF">BM_BM2558</name>
</gene>
<dbReference type="Proteomes" id="UP000006672">
    <property type="component" value="Unassembled WGS sequence"/>
</dbReference>